<proteinExistence type="predicted"/>
<protein>
    <submittedName>
        <fullName evidence="2">CTA2 subfamily 1 protein</fullName>
    </submittedName>
</protein>
<accession>D1AHH3</accession>
<dbReference type="SMART" id="SM00871">
    <property type="entry name" value="AraC_E_bind"/>
    <property type="match status" value="1"/>
</dbReference>
<evidence type="ECO:0000259" key="1">
    <source>
        <dbReference type="SMART" id="SM00871"/>
    </source>
</evidence>
<dbReference type="Gene3D" id="3.20.80.10">
    <property type="entry name" value="Regulatory factor, effector binding domain"/>
    <property type="match status" value="1"/>
</dbReference>
<reference evidence="2 3" key="2">
    <citation type="journal article" date="2010" name="Stand. Genomic Sci.">
        <title>Complete genome sequence of Sebaldella termitidis type strain (NCTC 11300).</title>
        <authorList>
            <person name="Harmon-Smith M."/>
            <person name="Celia L."/>
            <person name="Chertkov O."/>
            <person name="Lapidus A."/>
            <person name="Copeland A."/>
            <person name="Glavina Del Rio T."/>
            <person name="Nolan M."/>
            <person name="Lucas S."/>
            <person name="Tice H."/>
            <person name="Cheng J.F."/>
            <person name="Han C."/>
            <person name="Detter J.C."/>
            <person name="Bruce D."/>
            <person name="Goodwin L."/>
            <person name="Pitluck S."/>
            <person name="Pati A."/>
            <person name="Liolios K."/>
            <person name="Ivanova N."/>
            <person name="Mavromatis K."/>
            <person name="Mikhailova N."/>
            <person name="Chen A."/>
            <person name="Palaniappan K."/>
            <person name="Land M."/>
            <person name="Hauser L."/>
            <person name="Chang Y.J."/>
            <person name="Jeffries C.D."/>
            <person name="Brettin T."/>
            <person name="Goker M."/>
            <person name="Beck B."/>
            <person name="Bristow J."/>
            <person name="Eisen J.A."/>
            <person name="Markowitz V."/>
            <person name="Hugenholtz P."/>
            <person name="Kyrpides N.C."/>
            <person name="Klenk H.P."/>
            <person name="Chen F."/>
        </authorList>
    </citation>
    <scope>NUCLEOTIDE SEQUENCE [LARGE SCALE GENOMIC DNA]</scope>
    <source>
        <strain evidence="3">ATCC 33386 / NCTC 11300</strain>
    </source>
</reference>
<dbReference type="SUPFAM" id="SSF55136">
    <property type="entry name" value="Probable bacterial effector-binding domain"/>
    <property type="match status" value="1"/>
</dbReference>
<feature type="domain" description="AraC effector-binding" evidence="1">
    <location>
        <begin position="3"/>
        <end position="125"/>
    </location>
</feature>
<keyword evidence="3" id="KW-1185">Reference proteome</keyword>
<reference evidence="3" key="1">
    <citation type="submission" date="2009-09" db="EMBL/GenBank/DDBJ databases">
        <title>The complete chromosome of Sebaldella termitidis ATCC 33386.</title>
        <authorList>
            <consortium name="US DOE Joint Genome Institute (JGI-PGF)"/>
            <person name="Lucas S."/>
            <person name="Copeland A."/>
            <person name="Lapidus A."/>
            <person name="Glavina del Rio T."/>
            <person name="Dalin E."/>
            <person name="Tice H."/>
            <person name="Bruce D."/>
            <person name="Goodwin L."/>
            <person name="Pitluck S."/>
            <person name="Kyrpides N."/>
            <person name="Mavromatis K."/>
            <person name="Ivanova N."/>
            <person name="Mikhailova N."/>
            <person name="Sims D."/>
            <person name="Meincke L."/>
            <person name="Brettin T."/>
            <person name="Detter J.C."/>
            <person name="Han C."/>
            <person name="Larimer F."/>
            <person name="Land M."/>
            <person name="Hauser L."/>
            <person name="Markowitz V."/>
            <person name="Cheng J.F."/>
            <person name="Hugenholtz P."/>
            <person name="Woyke T."/>
            <person name="Wu D."/>
            <person name="Eisen J.A."/>
        </authorList>
    </citation>
    <scope>NUCLEOTIDE SEQUENCE [LARGE SCALE GENOMIC DNA]</scope>
    <source>
        <strain evidence="3">ATCC 33386 / NCTC 11300</strain>
    </source>
</reference>
<dbReference type="PANTHER" id="PTHR36444:SF2">
    <property type="entry name" value="TRANSCRIPTIONAL REGULATOR PROTEIN YOBU-RELATED"/>
    <property type="match status" value="1"/>
</dbReference>
<dbReference type="EMBL" id="CP001739">
    <property type="protein sequence ID" value="ACZ08207.1"/>
    <property type="molecule type" value="Genomic_DNA"/>
</dbReference>
<dbReference type="Pfam" id="PF14526">
    <property type="entry name" value="Cass2"/>
    <property type="match status" value="1"/>
</dbReference>
<organism evidence="2 3">
    <name type="scientific">Sebaldella termitidis (strain ATCC 33386 / NCTC 11300)</name>
    <dbReference type="NCBI Taxonomy" id="526218"/>
    <lineage>
        <taxon>Bacteria</taxon>
        <taxon>Fusobacteriati</taxon>
        <taxon>Fusobacteriota</taxon>
        <taxon>Fusobacteriia</taxon>
        <taxon>Fusobacteriales</taxon>
        <taxon>Leptotrichiaceae</taxon>
        <taxon>Sebaldella</taxon>
    </lineage>
</organism>
<gene>
    <name evidence="2" type="ordered locus">Sterm_1342</name>
</gene>
<dbReference type="PANTHER" id="PTHR36444">
    <property type="entry name" value="TRANSCRIPTIONAL REGULATOR PROTEIN YOBU-RELATED"/>
    <property type="match status" value="1"/>
</dbReference>
<dbReference type="InterPro" id="IPR011256">
    <property type="entry name" value="Reg_factor_effector_dom_sf"/>
</dbReference>
<evidence type="ECO:0000313" key="3">
    <source>
        <dbReference type="Proteomes" id="UP000000845"/>
    </source>
</evidence>
<dbReference type="HOGENOM" id="CLU_106591_2_0_0"/>
<dbReference type="eggNOG" id="COG3708">
    <property type="taxonomic scope" value="Bacteria"/>
</dbReference>
<name>D1AHH3_SEBTE</name>
<sequence>MLENIKSKKITGKKIRTNNNKIDEIISLWKEVPTLGLSGDIYAVYYNYESDFNGDFDFLIGSENSALKDFADIKEGKYMIWTADSQDAVGSAWQKIWNTELDRAYESDFEVYSQDGSIKIFIGIK</sequence>
<dbReference type="InterPro" id="IPR053182">
    <property type="entry name" value="YobU-like_regulator"/>
</dbReference>
<dbReference type="InterPro" id="IPR029441">
    <property type="entry name" value="Cass2"/>
</dbReference>
<dbReference type="Proteomes" id="UP000000845">
    <property type="component" value="Chromosome"/>
</dbReference>
<evidence type="ECO:0000313" key="2">
    <source>
        <dbReference type="EMBL" id="ACZ08207.1"/>
    </source>
</evidence>
<dbReference type="InterPro" id="IPR010499">
    <property type="entry name" value="AraC_E-bd"/>
</dbReference>
<dbReference type="KEGG" id="str:Sterm_1342"/>
<dbReference type="AlphaFoldDB" id="D1AHH3"/>
<dbReference type="RefSeq" id="WP_012860803.1">
    <property type="nucleotide sequence ID" value="NC_013517.1"/>
</dbReference>
<dbReference type="STRING" id="526218.Sterm_1342"/>